<proteinExistence type="predicted"/>
<evidence type="ECO:0000259" key="18">
    <source>
        <dbReference type="PROSITE" id="PS50110"/>
    </source>
</evidence>
<dbReference type="NCBIfam" id="TIGR00229">
    <property type="entry name" value="sensory_box"/>
    <property type="match status" value="1"/>
</dbReference>
<dbReference type="Pfam" id="PF01627">
    <property type="entry name" value="Hpt"/>
    <property type="match status" value="1"/>
</dbReference>
<dbReference type="Gene3D" id="3.30.565.10">
    <property type="entry name" value="Histidine kinase-like ATPase, C-terminal domain"/>
    <property type="match status" value="1"/>
</dbReference>
<evidence type="ECO:0000313" key="22">
    <source>
        <dbReference type="Proteomes" id="UP001331561"/>
    </source>
</evidence>
<keyword evidence="22" id="KW-1185">Reference proteome</keyword>
<dbReference type="SUPFAM" id="SSF52172">
    <property type="entry name" value="CheY-like"/>
    <property type="match status" value="1"/>
</dbReference>
<dbReference type="PROSITE" id="PS50112">
    <property type="entry name" value="PAS"/>
    <property type="match status" value="2"/>
</dbReference>
<dbReference type="Pfam" id="PF00512">
    <property type="entry name" value="HisKA"/>
    <property type="match status" value="1"/>
</dbReference>
<keyword evidence="12" id="KW-0902">Two-component regulatory system</keyword>
<reference evidence="21 22" key="1">
    <citation type="submission" date="2024-01" db="EMBL/GenBank/DDBJ databases">
        <title>Uliginosibacterium soil sp. nov.</title>
        <authorList>
            <person name="Lv Y."/>
        </authorList>
    </citation>
    <scope>NUCLEOTIDE SEQUENCE [LARGE SCALE GENOMIC DNA]</scope>
    <source>
        <strain evidence="21 22">H3</strain>
    </source>
</reference>
<dbReference type="PROSITE" id="PS50109">
    <property type="entry name" value="HIS_KIN"/>
    <property type="match status" value="1"/>
</dbReference>
<evidence type="ECO:0000256" key="13">
    <source>
        <dbReference type="ARBA" id="ARBA00023136"/>
    </source>
</evidence>
<dbReference type="PROSITE" id="PS50110">
    <property type="entry name" value="RESPONSE_REGULATORY"/>
    <property type="match status" value="1"/>
</dbReference>
<dbReference type="InterPro" id="IPR013656">
    <property type="entry name" value="PAS_4"/>
</dbReference>
<dbReference type="Proteomes" id="UP001331561">
    <property type="component" value="Unassembled WGS sequence"/>
</dbReference>
<evidence type="ECO:0000256" key="16">
    <source>
        <dbReference type="SAM" id="Phobius"/>
    </source>
</evidence>
<dbReference type="Gene3D" id="3.40.50.2300">
    <property type="match status" value="1"/>
</dbReference>
<keyword evidence="13 16" id="KW-0472">Membrane</keyword>
<dbReference type="InterPro" id="IPR004358">
    <property type="entry name" value="Sig_transdc_His_kin-like_C"/>
</dbReference>
<keyword evidence="8 16" id="KW-0812">Transmembrane</keyword>
<evidence type="ECO:0000256" key="8">
    <source>
        <dbReference type="ARBA" id="ARBA00022692"/>
    </source>
</evidence>
<evidence type="ECO:0000256" key="7">
    <source>
        <dbReference type="ARBA" id="ARBA00022679"/>
    </source>
</evidence>
<sequence length="984" mass="109675">MSRREISRRLVDIGLSVALATMAALGSLYWHLPEVVALALTGFSALLLALWNLTKPTPPEGGTAQTHAFLQRIINIIPEPVYIKDANSRYLLVNQAFARQLNKQPEEMIGQLPEHVFDDPTYGKMVFDEDRKVLAGLQLFKEEHGPNPVTGEERFQVVAKEACMDARGHKVIIGTNFNVTRWRVAERELQEVLEREREQRKRTQDFVQRLIDVMPEPIYIKDAQAHFLMVNQAFARERQRPAHELIGMTSFDLAPNADSIHMVAEEDAEILRNGTNIFKEHHARTPVTGEERIRQVHKRLSFDADGNPIIVGAHFDITSLRIAERTLQAALDREVELRQRVQTYMQRLIDVIPQPVYVKDAESRYLMVNEAFIQERGRPREAIIGDSSIHPSNPNPRDPKILEEIFHVVSAEDAAVLQGAVILKEESRPHAETGEARYRLISKRACVDAEGNKVIVGANFNITQWRQAEEEAARANQAKSVFLASMSHEIRTPLSGVIGTLRLALHDRSLTRETHDYLDMSLSNAESLLGIINDILDFSKIEAGQLKIEHIDFDLRAKTRDSIQAFRSHAASRSLRFDLDIAPTLPQYLQGDPTRIRQVLMNLVGNAVKFTDQGSIAVTVNDLGMVGEQHHVGFSVRDTGIGIPAEALPRLFQKFHQADVSTTRRYGGTGLGLAICRELVEAMGGKIEVSSEDGAGTTFRFDLFLSPGVAPSVDLEAPLRPHARRLSVLCAEDVPVNQLIVRTQLTHMGHEVDIVGTGLAAVQALANRDYDVVLMDGRMPEMDGADATRAIRAGGLPGMTVRNPDIHIIALTANASDEDRQQYLDAGMDDFVTKPVSERQLHQILETIIQTLEANHVPATSTQPWQDTAHRSWYETASSTSGHTSGVELAGQADDLMERVMNVFVSAIPERISLMDAAWQSRDMEALASLFQSISGSAEKVGMDEMHDFAAHLKDAAVRADTPALEREYPRLRGALTSIQECFE</sequence>
<evidence type="ECO:0000256" key="9">
    <source>
        <dbReference type="ARBA" id="ARBA00022777"/>
    </source>
</evidence>
<gene>
    <name evidence="21" type="ORF">VVD49_10730</name>
</gene>
<evidence type="ECO:0000259" key="19">
    <source>
        <dbReference type="PROSITE" id="PS50112"/>
    </source>
</evidence>
<dbReference type="SUPFAM" id="SSF47226">
    <property type="entry name" value="Histidine-containing phosphotransfer domain, HPT domain"/>
    <property type="match status" value="1"/>
</dbReference>
<dbReference type="Pfam" id="PF00072">
    <property type="entry name" value="Response_reg"/>
    <property type="match status" value="1"/>
</dbReference>
<feature type="domain" description="PAS" evidence="19">
    <location>
        <begin position="66"/>
        <end position="111"/>
    </location>
</feature>
<evidence type="ECO:0000256" key="15">
    <source>
        <dbReference type="PROSITE-ProRule" id="PRU00169"/>
    </source>
</evidence>
<organism evidence="21 22">
    <name type="scientific">Uliginosibacterium silvisoli</name>
    <dbReference type="NCBI Taxonomy" id="3114758"/>
    <lineage>
        <taxon>Bacteria</taxon>
        <taxon>Pseudomonadati</taxon>
        <taxon>Pseudomonadota</taxon>
        <taxon>Betaproteobacteria</taxon>
        <taxon>Rhodocyclales</taxon>
        <taxon>Zoogloeaceae</taxon>
        <taxon>Uliginosibacterium</taxon>
    </lineage>
</organism>
<dbReference type="RefSeq" id="WP_327599177.1">
    <property type="nucleotide sequence ID" value="NZ_JAYXHS010000002.1"/>
</dbReference>
<feature type="modified residue" description="4-aspartylphosphate" evidence="15">
    <location>
        <position position="776"/>
    </location>
</feature>
<dbReference type="SMART" id="SM00448">
    <property type="entry name" value="REC"/>
    <property type="match status" value="1"/>
</dbReference>
<dbReference type="GO" id="GO:0005524">
    <property type="term" value="F:ATP binding"/>
    <property type="evidence" value="ECO:0007669"/>
    <property type="project" value="UniProtKB-KW"/>
</dbReference>
<dbReference type="InterPro" id="IPR036890">
    <property type="entry name" value="HATPase_C_sf"/>
</dbReference>
<dbReference type="CDD" id="cd16922">
    <property type="entry name" value="HATPase_EvgS-ArcB-TorS-like"/>
    <property type="match status" value="1"/>
</dbReference>
<dbReference type="InterPro" id="IPR003594">
    <property type="entry name" value="HATPase_dom"/>
</dbReference>
<evidence type="ECO:0000256" key="14">
    <source>
        <dbReference type="PROSITE-ProRule" id="PRU00110"/>
    </source>
</evidence>
<evidence type="ECO:0000256" key="4">
    <source>
        <dbReference type="ARBA" id="ARBA00022475"/>
    </source>
</evidence>
<dbReference type="Pfam" id="PF02518">
    <property type="entry name" value="HATPase_c"/>
    <property type="match status" value="1"/>
</dbReference>
<dbReference type="InterPro" id="IPR036641">
    <property type="entry name" value="HPT_dom_sf"/>
</dbReference>
<evidence type="ECO:0000259" key="17">
    <source>
        <dbReference type="PROSITE" id="PS50109"/>
    </source>
</evidence>
<dbReference type="Gene3D" id="3.30.450.20">
    <property type="entry name" value="PAS domain"/>
    <property type="match status" value="3"/>
</dbReference>
<dbReference type="InterPro" id="IPR035965">
    <property type="entry name" value="PAS-like_dom_sf"/>
</dbReference>
<feature type="domain" description="HPt" evidence="20">
    <location>
        <begin position="893"/>
        <end position="984"/>
    </location>
</feature>
<evidence type="ECO:0000256" key="11">
    <source>
        <dbReference type="ARBA" id="ARBA00022989"/>
    </source>
</evidence>
<keyword evidence="10 21" id="KW-0067">ATP-binding</keyword>
<evidence type="ECO:0000256" key="12">
    <source>
        <dbReference type="ARBA" id="ARBA00023012"/>
    </source>
</evidence>
<keyword evidence="11 16" id="KW-1133">Transmembrane helix</keyword>
<protein>
    <recommendedName>
        <fullName evidence="3">histidine kinase</fullName>
        <ecNumber evidence="3">2.7.13.3</ecNumber>
    </recommendedName>
</protein>
<dbReference type="CDD" id="cd00082">
    <property type="entry name" value="HisKA"/>
    <property type="match status" value="1"/>
</dbReference>
<comment type="subcellular location">
    <subcellularLocation>
        <location evidence="2">Cell inner membrane</location>
        <topology evidence="2">Multi-pass membrane protein</topology>
    </subcellularLocation>
</comment>
<evidence type="ECO:0000256" key="1">
    <source>
        <dbReference type="ARBA" id="ARBA00000085"/>
    </source>
</evidence>
<keyword evidence="6 15" id="KW-0597">Phosphoprotein</keyword>
<dbReference type="Pfam" id="PF08448">
    <property type="entry name" value="PAS_4"/>
    <property type="match status" value="2"/>
</dbReference>
<feature type="domain" description="PAS" evidence="19">
    <location>
        <begin position="341"/>
        <end position="389"/>
    </location>
</feature>
<name>A0ABU6K587_9RHOO</name>
<evidence type="ECO:0000256" key="3">
    <source>
        <dbReference type="ARBA" id="ARBA00012438"/>
    </source>
</evidence>
<keyword evidence="5" id="KW-0997">Cell inner membrane</keyword>
<dbReference type="PROSITE" id="PS50894">
    <property type="entry name" value="HPT"/>
    <property type="match status" value="1"/>
</dbReference>
<comment type="caution">
    <text evidence="21">The sequence shown here is derived from an EMBL/GenBank/DDBJ whole genome shotgun (WGS) entry which is preliminary data.</text>
</comment>
<dbReference type="SMART" id="SM00387">
    <property type="entry name" value="HATPase_c"/>
    <property type="match status" value="1"/>
</dbReference>
<feature type="domain" description="Response regulatory" evidence="18">
    <location>
        <begin position="727"/>
        <end position="849"/>
    </location>
</feature>
<evidence type="ECO:0000256" key="2">
    <source>
        <dbReference type="ARBA" id="ARBA00004429"/>
    </source>
</evidence>
<comment type="catalytic activity">
    <reaction evidence="1">
        <text>ATP + protein L-histidine = ADP + protein N-phospho-L-histidine.</text>
        <dbReference type="EC" id="2.7.13.3"/>
    </reaction>
</comment>
<keyword evidence="4" id="KW-1003">Cell membrane</keyword>
<evidence type="ECO:0000259" key="20">
    <source>
        <dbReference type="PROSITE" id="PS50894"/>
    </source>
</evidence>
<dbReference type="Gene3D" id="1.20.120.160">
    <property type="entry name" value="HPT domain"/>
    <property type="match status" value="1"/>
</dbReference>
<evidence type="ECO:0000256" key="10">
    <source>
        <dbReference type="ARBA" id="ARBA00022840"/>
    </source>
</evidence>
<evidence type="ECO:0000256" key="5">
    <source>
        <dbReference type="ARBA" id="ARBA00022519"/>
    </source>
</evidence>
<accession>A0ABU6K587</accession>
<evidence type="ECO:0000256" key="6">
    <source>
        <dbReference type="ARBA" id="ARBA00022553"/>
    </source>
</evidence>
<dbReference type="InterPro" id="IPR036097">
    <property type="entry name" value="HisK_dim/P_sf"/>
</dbReference>
<evidence type="ECO:0000313" key="21">
    <source>
        <dbReference type="EMBL" id="MEC5386203.1"/>
    </source>
</evidence>
<dbReference type="SMART" id="SM00388">
    <property type="entry name" value="HisKA"/>
    <property type="match status" value="1"/>
</dbReference>
<dbReference type="SUPFAM" id="SSF55785">
    <property type="entry name" value="PYP-like sensor domain (PAS domain)"/>
    <property type="match status" value="3"/>
</dbReference>
<dbReference type="CDD" id="cd17546">
    <property type="entry name" value="REC_hyHK_CKI1_RcsC-like"/>
    <property type="match status" value="1"/>
</dbReference>
<dbReference type="SUPFAM" id="SSF55874">
    <property type="entry name" value="ATPase domain of HSP90 chaperone/DNA topoisomerase II/histidine kinase"/>
    <property type="match status" value="1"/>
</dbReference>
<feature type="domain" description="Histidine kinase" evidence="17">
    <location>
        <begin position="485"/>
        <end position="707"/>
    </location>
</feature>
<dbReference type="InterPro" id="IPR011006">
    <property type="entry name" value="CheY-like_superfamily"/>
</dbReference>
<dbReference type="EC" id="2.7.13.3" evidence="3"/>
<dbReference type="InterPro" id="IPR003661">
    <property type="entry name" value="HisK_dim/P_dom"/>
</dbReference>
<dbReference type="InterPro" id="IPR008207">
    <property type="entry name" value="Sig_transdc_His_kin_Hpt_dom"/>
</dbReference>
<keyword evidence="7" id="KW-0808">Transferase</keyword>
<dbReference type="PANTHER" id="PTHR43047:SF72">
    <property type="entry name" value="OSMOSENSING HISTIDINE PROTEIN KINASE SLN1"/>
    <property type="match status" value="1"/>
</dbReference>
<dbReference type="InterPro" id="IPR005467">
    <property type="entry name" value="His_kinase_dom"/>
</dbReference>
<feature type="transmembrane region" description="Helical" evidence="16">
    <location>
        <begin position="12"/>
        <end position="30"/>
    </location>
</feature>
<dbReference type="Gene3D" id="1.10.287.130">
    <property type="match status" value="1"/>
</dbReference>
<dbReference type="InterPro" id="IPR001789">
    <property type="entry name" value="Sig_transdc_resp-reg_receiver"/>
</dbReference>
<dbReference type="InterPro" id="IPR000014">
    <property type="entry name" value="PAS"/>
</dbReference>
<dbReference type="PANTHER" id="PTHR43047">
    <property type="entry name" value="TWO-COMPONENT HISTIDINE PROTEIN KINASE"/>
    <property type="match status" value="1"/>
</dbReference>
<dbReference type="SMART" id="SM00091">
    <property type="entry name" value="PAS"/>
    <property type="match status" value="3"/>
</dbReference>
<dbReference type="EMBL" id="JAYXHS010000002">
    <property type="protein sequence ID" value="MEC5386203.1"/>
    <property type="molecule type" value="Genomic_DNA"/>
</dbReference>
<dbReference type="PRINTS" id="PR00344">
    <property type="entry name" value="BCTRLSENSOR"/>
</dbReference>
<keyword evidence="9" id="KW-0418">Kinase</keyword>
<keyword evidence="10 21" id="KW-0547">Nucleotide-binding</keyword>
<comment type="caution">
    <text evidence="14">Lacks conserved residue(s) required for the propagation of feature annotation.</text>
</comment>
<dbReference type="SUPFAM" id="SSF47384">
    <property type="entry name" value="Homodimeric domain of signal transducing histidine kinase"/>
    <property type="match status" value="1"/>
</dbReference>